<sequence>MHTLILICVSLLALLVFVLGFMVSMARRKAGEGVAVHDDPTSPLLKAVRAHANSTEYIGAIAALFLVTGFVYQGRDLGLLASGLIIVLTAARFLHAFGMLTCKTLNAASPFRFVGALFTYLFGIGLALLLLVRLIF</sequence>
<dbReference type="RefSeq" id="WP_377377428.1">
    <property type="nucleotide sequence ID" value="NZ_JBHSSW010000008.1"/>
</dbReference>
<dbReference type="Proteomes" id="UP001596303">
    <property type="component" value="Unassembled WGS sequence"/>
</dbReference>
<reference evidence="7" key="1">
    <citation type="journal article" date="2019" name="Int. J. Syst. Evol. Microbiol.">
        <title>The Global Catalogue of Microorganisms (GCM) 10K type strain sequencing project: providing services to taxonomists for standard genome sequencing and annotation.</title>
        <authorList>
            <consortium name="The Broad Institute Genomics Platform"/>
            <consortium name="The Broad Institute Genome Sequencing Center for Infectious Disease"/>
            <person name="Wu L."/>
            <person name="Ma J."/>
        </authorList>
    </citation>
    <scope>NUCLEOTIDE SEQUENCE [LARGE SCALE GENOMIC DNA]</scope>
    <source>
        <strain evidence="7">CGMCC-1.15741</strain>
    </source>
</reference>
<proteinExistence type="predicted"/>
<dbReference type="Gene3D" id="1.20.120.550">
    <property type="entry name" value="Membrane associated eicosanoid/glutathione metabolism-like domain"/>
    <property type="match status" value="1"/>
</dbReference>
<feature type="transmembrane region" description="Helical" evidence="5">
    <location>
        <begin position="54"/>
        <end position="72"/>
    </location>
</feature>
<gene>
    <name evidence="6" type="ORF">ACFQDM_07315</name>
</gene>
<evidence type="ECO:0000256" key="2">
    <source>
        <dbReference type="ARBA" id="ARBA00022692"/>
    </source>
</evidence>
<evidence type="ECO:0000256" key="5">
    <source>
        <dbReference type="SAM" id="Phobius"/>
    </source>
</evidence>
<evidence type="ECO:0000256" key="3">
    <source>
        <dbReference type="ARBA" id="ARBA00022989"/>
    </source>
</evidence>
<evidence type="ECO:0000313" key="6">
    <source>
        <dbReference type="EMBL" id="MFC6197880.1"/>
    </source>
</evidence>
<protein>
    <submittedName>
        <fullName evidence="6">MAPEG family protein</fullName>
    </submittedName>
</protein>
<organism evidence="6 7">
    <name type="scientific">Ponticaulis profundi</name>
    <dbReference type="NCBI Taxonomy" id="2665222"/>
    <lineage>
        <taxon>Bacteria</taxon>
        <taxon>Pseudomonadati</taxon>
        <taxon>Pseudomonadota</taxon>
        <taxon>Alphaproteobacteria</taxon>
        <taxon>Hyphomonadales</taxon>
        <taxon>Hyphomonadaceae</taxon>
        <taxon>Ponticaulis</taxon>
    </lineage>
</organism>
<feature type="transmembrane region" description="Helical" evidence="5">
    <location>
        <begin position="79"/>
        <end position="101"/>
    </location>
</feature>
<keyword evidence="3 5" id="KW-1133">Transmembrane helix</keyword>
<keyword evidence="4 5" id="KW-0472">Membrane</keyword>
<dbReference type="SUPFAM" id="SSF161084">
    <property type="entry name" value="MAPEG domain-like"/>
    <property type="match status" value="1"/>
</dbReference>
<evidence type="ECO:0000313" key="7">
    <source>
        <dbReference type="Proteomes" id="UP001596303"/>
    </source>
</evidence>
<evidence type="ECO:0000256" key="1">
    <source>
        <dbReference type="ARBA" id="ARBA00004370"/>
    </source>
</evidence>
<dbReference type="InterPro" id="IPR023352">
    <property type="entry name" value="MAPEG-like_dom_sf"/>
</dbReference>
<keyword evidence="7" id="KW-1185">Reference proteome</keyword>
<keyword evidence="2 5" id="KW-0812">Transmembrane</keyword>
<name>A0ABW1S8I8_9PROT</name>
<comment type="caution">
    <text evidence="6">The sequence shown here is derived from an EMBL/GenBank/DDBJ whole genome shotgun (WGS) entry which is preliminary data.</text>
</comment>
<comment type="subcellular location">
    <subcellularLocation>
        <location evidence="1">Membrane</location>
    </subcellularLocation>
</comment>
<dbReference type="EMBL" id="JBHSSW010000008">
    <property type="protein sequence ID" value="MFC6197880.1"/>
    <property type="molecule type" value="Genomic_DNA"/>
</dbReference>
<evidence type="ECO:0000256" key="4">
    <source>
        <dbReference type="ARBA" id="ARBA00023136"/>
    </source>
</evidence>
<dbReference type="InterPro" id="IPR001129">
    <property type="entry name" value="Membr-assoc_MAPEG"/>
</dbReference>
<feature type="transmembrane region" description="Helical" evidence="5">
    <location>
        <begin position="113"/>
        <end position="135"/>
    </location>
</feature>
<accession>A0ABW1S8I8</accession>
<dbReference type="Pfam" id="PF01124">
    <property type="entry name" value="MAPEG"/>
    <property type="match status" value="1"/>
</dbReference>